<dbReference type="Proteomes" id="UP000277300">
    <property type="component" value="Unassembled WGS sequence"/>
</dbReference>
<dbReference type="PANTHER" id="PTHR30546">
    <property type="entry name" value="FLAVODOXIN-RELATED PROTEIN WRBA-RELATED"/>
    <property type="match status" value="1"/>
</dbReference>
<gene>
    <name evidence="3" type="ORF">BBJ29_007517</name>
    <name evidence="4" type="ORF">BBP00_00008732</name>
</gene>
<dbReference type="EMBL" id="MBDO02000476">
    <property type="protein sequence ID" value="RLN54902.1"/>
    <property type="molecule type" value="Genomic_DNA"/>
</dbReference>
<dbReference type="InterPro" id="IPR010089">
    <property type="entry name" value="Flavoprotein_WrbA-like"/>
</dbReference>
<sequence length="211" mass="22096">MTNVAIIYYSMYGHVAKLASSIKTGVTSVPGVKANVYQVQETLNDDLLKALHAPPKSDLPIATPDVLKNADGILLGFPTRFGMLPSQVKGLFDACGGLWANGGLIGKPCGIFFSTGSLGGGQETTAMSMTPFIAHHGMTFVPLGYRTPLIGSNEEIHGGSPWGAGTLANADGSRQPTPLELEIAKIQGQSFAEVAKKLSSVPARHFSLASQ</sequence>
<evidence type="ECO:0000313" key="3">
    <source>
        <dbReference type="EMBL" id="RLN44702.1"/>
    </source>
</evidence>
<dbReference type="GO" id="GO:0016020">
    <property type="term" value="C:membrane"/>
    <property type="evidence" value="ECO:0007669"/>
    <property type="project" value="TreeGrafter"/>
</dbReference>
<dbReference type="SUPFAM" id="SSF52218">
    <property type="entry name" value="Flavoproteins"/>
    <property type="match status" value="1"/>
</dbReference>
<dbReference type="EMBL" id="MBAD02002769">
    <property type="protein sequence ID" value="RLN44702.1"/>
    <property type="molecule type" value="Genomic_DNA"/>
</dbReference>
<proteinExistence type="inferred from homology"/>
<feature type="domain" description="Flavodoxin-like" evidence="2">
    <location>
        <begin position="4"/>
        <end position="191"/>
    </location>
</feature>
<organism evidence="4 5">
    <name type="scientific">Phytophthora kernoviae</name>
    <dbReference type="NCBI Taxonomy" id="325452"/>
    <lineage>
        <taxon>Eukaryota</taxon>
        <taxon>Sar</taxon>
        <taxon>Stramenopiles</taxon>
        <taxon>Oomycota</taxon>
        <taxon>Peronosporomycetes</taxon>
        <taxon>Peronosporales</taxon>
        <taxon>Peronosporaceae</taxon>
        <taxon>Phytophthora</taxon>
    </lineage>
</organism>
<dbReference type="PANTHER" id="PTHR30546:SF23">
    <property type="entry name" value="FLAVOPROTEIN-LIKE PROTEIN YCP4-RELATED"/>
    <property type="match status" value="1"/>
</dbReference>
<dbReference type="FunFam" id="3.40.50.360:FF:000001">
    <property type="entry name" value="NAD(P)H dehydrogenase (Quinone) FQR1-like"/>
    <property type="match status" value="1"/>
</dbReference>
<name>A0A3F2REL7_9STRA</name>
<evidence type="ECO:0000313" key="4">
    <source>
        <dbReference type="EMBL" id="RLN54902.1"/>
    </source>
</evidence>
<protein>
    <recommendedName>
        <fullName evidence="2">Flavodoxin-like domain-containing protein</fullName>
    </recommendedName>
</protein>
<evidence type="ECO:0000313" key="5">
    <source>
        <dbReference type="Proteomes" id="UP000277300"/>
    </source>
</evidence>
<dbReference type="InterPro" id="IPR029039">
    <property type="entry name" value="Flavoprotein-like_sf"/>
</dbReference>
<dbReference type="GO" id="GO:0010181">
    <property type="term" value="F:FMN binding"/>
    <property type="evidence" value="ECO:0007669"/>
    <property type="project" value="InterPro"/>
</dbReference>
<dbReference type="PROSITE" id="PS50902">
    <property type="entry name" value="FLAVODOXIN_LIKE"/>
    <property type="match status" value="1"/>
</dbReference>
<dbReference type="GO" id="GO:0003955">
    <property type="term" value="F:NAD(P)H dehydrogenase (quinone) activity"/>
    <property type="evidence" value="ECO:0007669"/>
    <property type="project" value="InterPro"/>
</dbReference>
<evidence type="ECO:0000259" key="2">
    <source>
        <dbReference type="PROSITE" id="PS50902"/>
    </source>
</evidence>
<evidence type="ECO:0000256" key="1">
    <source>
        <dbReference type="ARBA" id="ARBA00006961"/>
    </source>
</evidence>
<accession>A0A3F2REL7</accession>
<dbReference type="OrthoDB" id="504689at2759"/>
<comment type="caution">
    <text evidence="4">The sequence shown here is derived from an EMBL/GenBank/DDBJ whole genome shotgun (WGS) entry which is preliminary data.</text>
</comment>
<dbReference type="Pfam" id="PF03358">
    <property type="entry name" value="FMN_red"/>
    <property type="match status" value="1"/>
</dbReference>
<dbReference type="InterPro" id="IPR005025">
    <property type="entry name" value="FMN_Rdtase-like_dom"/>
</dbReference>
<dbReference type="NCBIfam" id="NF002999">
    <property type="entry name" value="PRK03767.1"/>
    <property type="match status" value="1"/>
</dbReference>
<dbReference type="Gene3D" id="3.40.50.360">
    <property type="match status" value="1"/>
</dbReference>
<dbReference type="InterPro" id="IPR008254">
    <property type="entry name" value="Flavodoxin/NO_synth"/>
</dbReference>
<dbReference type="AlphaFoldDB" id="A0A3F2REL7"/>
<evidence type="ECO:0000313" key="6">
    <source>
        <dbReference type="Proteomes" id="UP000284657"/>
    </source>
</evidence>
<dbReference type="NCBIfam" id="TIGR01755">
    <property type="entry name" value="flav_wrbA"/>
    <property type="match status" value="1"/>
</dbReference>
<reference evidence="5 6" key="1">
    <citation type="submission" date="2018-07" db="EMBL/GenBank/DDBJ databases">
        <title>Genome sequencing of oomycete isolates from Chile give support for New Zealand origin for Phytophthora kernoviae and make available the first Nothophytophthora sp. genome.</title>
        <authorList>
            <person name="Studholme D.J."/>
            <person name="Sanfuentes E."/>
            <person name="Panda P."/>
            <person name="Hill R."/>
            <person name="Sambles C."/>
            <person name="Grant M."/>
            <person name="Williams N.M."/>
            <person name="Mcdougal R.L."/>
        </authorList>
    </citation>
    <scope>NUCLEOTIDE SEQUENCE [LARGE SCALE GENOMIC DNA]</scope>
    <source>
        <strain evidence="4">Chile6</strain>
        <strain evidence="3">Chile7</strain>
    </source>
</reference>
<dbReference type="Proteomes" id="UP000284657">
    <property type="component" value="Unassembled WGS sequence"/>
</dbReference>
<comment type="similarity">
    <text evidence="1">Belongs to the WrbA family.</text>
</comment>